<evidence type="ECO:0000256" key="1">
    <source>
        <dbReference type="SAM" id="Phobius"/>
    </source>
</evidence>
<dbReference type="SUPFAM" id="SSF49265">
    <property type="entry name" value="Fibronectin type III"/>
    <property type="match status" value="1"/>
</dbReference>
<protein>
    <submittedName>
        <fullName evidence="3">Phage tail protein</fullName>
    </submittedName>
</protein>
<accession>A0A521CXE5</accession>
<keyword evidence="1" id="KW-0812">Transmembrane</keyword>
<name>A0A521CXE5_9RHOB</name>
<dbReference type="EMBL" id="FXTK01000005">
    <property type="protein sequence ID" value="SMO64117.1"/>
    <property type="molecule type" value="Genomic_DNA"/>
</dbReference>
<evidence type="ECO:0000256" key="2">
    <source>
        <dbReference type="SAM" id="SignalP"/>
    </source>
</evidence>
<keyword evidence="1" id="KW-0472">Membrane</keyword>
<keyword evidence="1" id="KW-1133">Transmembrane helix</keyword>
<dbReference type="RefSeq" id="WP_185958617.1">
    <property type="nucleotide sequence ID" value="NZ_FXTK01000005.1"/>
</dbReference>
<dbReference type="AlphaFoldDB" id="A0A521CXE5"/>
<keyword evidence="4" id="KW-1185">Reference proteome</keyword>
<dbReference type="Gene3D" id="2.60.40.10">
    <property type="entry name" value="Immunoglobulins"/>
    <property type="match status" value="2"/>
</dbReference>
<dbReference type="InterPro" id="IPR003961">
    <property type="entry name" value="FN3_dom"/>
</dbReference>
<organism evidence="3 4">
    <name type="scientific">Paracoccus laeviglucosivorans</name>
    <dbReference type="NCBI Taxonomy" id="1197861"/>
    <lineage>
        <taxon>Bacteria</taxon>
        <taxon>Pseudomonadati</taxon>
        <taxon>Pseudomonadota</taxon>
        <taxon>Alphaproteobacteria</taxon>
        <taxon>Rhodobacterales</taxon>
        <taxon>Paracoccaceae</taxon>
        <taxon>Paracoccus</taxon>
    </lineage>
</organism>
<reference evidence="3 4" key="1">
    <citation type="submission" date="2017-05" db="EMBL/GenBank/DDBJ databases">
        <authorList>
            <person name="Varghese N."/>
            <person name="Submissions S."/>
        </authorList>
    </citation>
    <scope>NUCLEOTIDE SEQUENCE [LARGE SCALE GENOMIC DNA]</scope>
    <source>
        <strain evidence="3 4">DSM 100094</strain>
    </source>
</reference>
<proteinExistence type="predicted"/>
<evidence type="ECO:0000313" key="3">
    <source>
        <dbReference type="EMBL" id="SMO64117.1"/>
    </source>
</evidence>
<dbReference type="Proteomes" id="UP000319014">
    <property type="component" value="Unassembled WGS sequence"/>
</dbReference>
<sequence length="700" mass="76590">MRLKFLLAALVLIVLATPADAAPILPLITSIAGMWAGQAVAGALVNAGIIAAGGFAAMAVTVGVATLVGMAVQMLMPPQRMDFPAVNYNPQQPVSYQERVYGIVRKGGVVGVSKFTRVPTTYPGKGRKREYRVYTVILAAHRVKGLLEWYVDNRLVTLNANSFVTEKPYDPVGDVGLRFYRGTQTQAADQMLVDSIPEWTAAHDMAGLAYVVARAKRLEDDNFNEIYPNGKPVIAPVIEGNDLILDPRTNTRGFTRNWALCFAHELVTYQGLQVDWDAVALEADICDQMVATGEGAARPRWRADGVFSTDQTFADIRAQFLIAADGFFYDTADGKVGFNAGRWMQPQITLTPADFISYQITETTDIDAADEYITRYIEPSNDYRETPSGTWKVRDGKARKEVKATLVSSHHQAIALAKRAAAMDHAQYRLTGVLKFIGLRLRGQRFVRFEDPDSGISFFLEVRKLSMGDSWMTWPIEGISTRPEDWLVAAAEFPPRPVYEKLESDSVIDPVDGFSVVAGPSTSGSAMLVSSWAEQDGSYRQRLRYSVAGAEQWQVVDVPKGSTRHEQPGLLDGAAYEWQIRNVRNGKVSPWSATITVTAIADTIGPPALTSFTATGGSEQVELTFGTPNSARFDATRIYRGTSAIFADAIVVRTEYGTPNTIDSWTDTGLAAGTYWYWAEPINASGVAGPRGTPRSVSVT</sequence>
<feature type="transmembrane region" description="Helical" evidence="1">
    <location>
        <begin position="45"/>
        <end position="72"/>
    </location>
</feature>
<dbReference type="InterPro" id="IPR036116">
    <property type="entry name" value="FN3_sf"/>
</dbReference>
<feature type="chain" id="PRO_5021910787" evidence="2">
    <location>
        <begin position="22"/>
        <end position="700"/>
    </location>
</feature>
<dbReference type="CDD" id="cd00063">
    <property type="entry name" value="FN3"/>
    <property type="match status" value="1"/>
</dbReference>
<dbReference type="InterPro" id="IPR013783">
    <property type="entry name" value="Ig-like_fold"/>
</dbReference>
<feature type="signal peptide" evidence="2">
    <location>
        <begin position="1"/>
        <end position="21"/>
    </location>
</feature>
<evidence type="ECO:0000313" key="4">
    <source>
        <dbReference type="Proteomes" id="UP000319014"/>
    </source>
</evidence>
<keyword evidence="2" id="KW-0732">Signal</keyword>
<gene>
    <name evidence="3" type="ORF">SAMN06265221_105251</name>
</gene>